<organism evidence="2 3">
    <name type="scientific">Candidatus Caccovicinus merdipullorum</name>
    <dbReference type="NCBI Taxonomy" id="2840724"/>
    <lineage>
        <taxon>Bacteria</taxon>
        <taxon>Bacillati</taxon>
        <taxon>Bacillota</taxon>
        <taxon>Clostridia</taxon>
        <taxon>Eubacteriales</taxon>
        <taxon>Candidatus Caccovicinus</taxon>
    </lineage>
</organism>
<protein>
    <submittedName>
        <fullName evidence="2">Uncharacterized protein</fullName>
    </submittedName>
</protein>
<dbReference type="Proteomes" id="UP000886860">
    <property type="component" value="Unassembled WGS sequence"/>
</dbReference>
<dbReference type="EMBL" id="DVKS01000195">
    <property type="protein sequence ID" value="HIT42761.1"/>
    <property type="molecule type" value="Genomic_DNA"/>
</dbReference>
<reference evidence="2" key="1">
    <citation type="submission" date="2020-10" db="EMBL/GenBank/DDBJ databases">
        <authorList>
            <person name="Gilroy R."/>
        </authorList>
    </citation>
    <scope>NUCLEOTIDE SEQUENCE</scope>
    <source>
        <strain evidence="2">CHK123-3438</strain>
    </source>
</reference>
<evidence type="ECO:0000313" key="2">
    <source>
        <dbReference type="EMBL" id="HIT42761.1"/>
    </source>
</evidence>
<feature type="compositionally biased region" description="Basic and acidic residues" evidence="1">
    <location>
        <begin position="107"/>
        <end position="122"/>
    </location>
</feature>
<evidence type="ECO:0000313" key="3">
    <source>
        <dbReference type="Proteomes" id="UP000886860"/>
    </source>
</evidence>
<feature type="region of interest" description="Disordered" evidence="1">
    <location>
        <begin position="472"/>
        <end position="501"/>
    </location>
</feature>
<comment type="caution">
    <text evidence="2">The sequence shown here is derived from an EMBL/GenBank/DDBJ whole genome shotgun (WGS) entry which is preliminary data.</text>
</comment>
<reference evidence="2" key="2">
    <citation type="journal article" date="2021" name="PeerJ">
        <title>Extensive microbial diversity within the chicken gut microbiome revealed by metagenomics and culture.</title>
        <authorList>
            <person name="Gilroy R."/>
            <person name="Ravi A."/>
            <person name="Getino M."/>
            <person name="Pursley I."/>
            <person name="Horton D.L."/>
            <person name="Alikhan N.F."/>
            <person name="Baker D."/>
            <person name="Gharbi K."/>
            <person name="Hall N."/>
            <person name="Watson M."/>
            <person name="Adriaenssens E.M."/>
            <person name="Foster-Nyarko E."/>
            <person name="Jarju S."/>
            <person name="Secka A."/>
            <person name="Antonio M."/>
            <person name="Oren A."/>
            <person name="Chaudhuri R.R."/>
            <person name="La Ragione R."/>
            <person name="Hildebrand F."/>
            <person name="Pallen M.J."/>
        </authorList>
    </citation>
    <scope>NUCLEOTIDE SEQUENCE</scope>
    <source>
        <strain evidence="2">CHK123-3438</strain>
    </source>
</reference>
<name>A0A9D1KH36_9FIRM</name>
<dbReference type="AlphaFoldDB" id="A0A9D1KH36"/>
<accession>A0A9D1KH36</accession>
<sequence length="501" mass="57059">MIRVLKIQQTPVLNFRDLQKRFWPAEIFRQMEIFAEFASVHCRPIRTQLADRESGRKYSAEYFTKDFWMGILHRSRWPGEENLMDCFMAAAKAELGIRGNDEERDPEDSRQDEEREAGMKREVRDGGLEEKLAFIARERGSEADYGEVIRLLAICELSEVDPRRLEPWAWKNPETAESGEEPEEISLFPYENTVQLMTGGRVRKFWYHDDDVLAPGARIHTVKVEARGSANQYAVLRIELYSEKTGKCVQSLSLKSGEYRYCSVSRERIIKFLPDVCVSDELCLMRQRYSQKELTVIPKDGESWTLKTEEVTSFAPGSRQQGFLLIQGGKVNSRFYRPAEDYFIRLKMDMLTLPAVEALITETGYAVLLEDGSVASSRPETWKKGIVSLSMEGRAPVLSGADSLSCREAAVSLSGKSLAFLGNEENKHEVLFSGKGRNFSIRERDGRREVWLEEGRKVDVEIKTGQILRRCQAKPDGGRGYGPEKRSGEHTAMGEGNRSCS</sequence>
<gene>
    <name evidence="2" type="ORF">IAB60_11825</name>
</gene>
<evidence type="ECO:0000256" key="1">
    <source>
        <dbReference type="SAM" id="MobiDB-lite"/>
    </source>
</evidence>
<proteinExistence type="predicted"/>
<feature type="region of interest" description="Disordered" evidence="1">
    <location>
        <begin position="97"/>
        <end position="122"/>
    </location>
</feature>